<dbReference type="InterPro" id="IPR028098">
    <property type="entry name" value="Glyco_trans_4-like_N"/>
</dbReference>
<feature type="compositionally biased region" description="Basic and acidic residues" evidence="3">
    <location>
        <begin position="498"/>
        <end position="508"/>
    </location>
</feature>
<feature type="transmembrane region" description="Helical" evidence="4">
    <location>
        <begin position="638"/>
        <end position="660"/>
    </location>
</feature>
<dbReference type="Gene3D" id="3.40.50.2000">
    <property type="entry name" value="Glycogen Phosphorylase B"/>
    <property type="match status" value="2"/>
</dbReference>
<dbReference type="SUPFAM" id="SSF53756">
    <property type="entry name" value="UDP-Glycosyltransferase/glycogen phosphorylase"/>
    <property type="match status" value="1"/>
</dbReference>
<dbReference type="GO" id="GO:0016757">
    <property type="term" value="F:glycosyltransferase activity"/>
    <property type="evidence" value="ECO:0007669"/>
    <property type="project" value="UniProtKB-KW"/>
</dbReference>
<feature type="domain" description="Glycosyltransferase subfamily 4-like N-terminal" evidence="6">
    <location>
        <begin position="33"/>
        <end position="190"/>
    </location>
</feature>
<dbReference type="PANTHER" id="PTHR45947:SF3">
    <property type="entry name" value="SULFOQUINOVOSYL TRANSFERASE SQD2"/>
    <property type="match status" value="1"/>
</dbReference>
<dbReference type="InterPro" id="IPR050194">
    <property type="entry name" value="Glycosyltransferase_grp1"/>
</dbReference>
<dbReference type="EMBL" id="JBHSFH010000005">
    <property type="protein sequence ID" value="MFC4494370.1"/>
    <property type="molecule type" value="Genomic_DNA"/>
</dbReference>
<keyword evidence="4" id="KW-0812">Transmembrane</keyword>
<keyword evidence="4" id="KW-0472">Membrane</keyword>
<reference evidence="8" key="1">
    <citation type="journal article" date="2019" name="Int. J. Syst. Evol. Microbiol.">
        <title>The Global Catalogue of Microorganisms (GCM) 10K type strain sequencing project: providing services to taxonomists for standard genome sequencing and annotation.</title>
        <authorList>
            <consortium name="The Broad Institute Genomics Platform"/>
            <consortium name="The Broad Institute Genome Sequencing Center for Infectious Disease"/>
            <person name="Wu L."/>
            <person name="Ma J."/>
        </authorList>
    </citation>
    <scope>NUCLEOTIDE SEQUENCE [LARGE SCALE GENOMIC DNA]</scope>
    <source>
        <strain evidence="8">CGMCC 4.7357</strain>
    </source>
</reference>
<feature type="transmembrane region" description="Helical" evidence="4">
    <location>
        <begin position="599"/>
        <end position="618"/>
    </location>
</feature>
<evidence type="ECO:0000259" key="6">
    <source>
        <dbReference type="Pfam" id="PF13439"/>
    </source>
</evidence>
<keyword evidence="4" id="KW-1133">Transmembrane helix</keyword>
<evidence type="ECO:0000256" key="3">
    <source>
        <dbReference type="SAM" id="MobiDB-lite"/>
    </source>
</evidence>
<feature type="region of interest" description="Disordered" evidence="3">
    <location>
        <begin position="491"/>
        <end position="529"/>
    </location>
</feature>
<evidence type="ECO:0000313" key="8">
    <source>
        <dbReference type="Proteomes" id="UP001595997"/>
    </source>
</evidence>
<feature type="transmembrane region" description="Helical" evidence="4">
    <location>
        <begin position="556"/>
        <end position="587"/>
    </location>
</feature>
<keyword evidence="1 7" id="KW-0328">Glycosyltransferase</keyword>
<keyword evidence="2 7" id="KW-0808">Transferase</keyword>
<evidence type="ECO:0000256" key="2">
    <source>
        <dbReference type="ARBA" id="ARBA00022679"/>
    </source>
</evidence>
<dbReference type="Proteomes" id="UP001595997">
    <property type="component" value="Unassembled WGS sequence"/>
</dbReference>
<dbReference type="Pfam" id="PF00534">
    <property type="entry name" value="Glycos_transf_1"/>
    <property type="match status" value="1"/>
</dbReference>
<feature type="domain" description="Glycosyl transferase family 1" evidence="5">
    <location>
        <begin position="200"/>
        <end position="328"/>
    </location>
</feature>
<dbReference type="CDD" id="cd03801">
    <property type="entry name" value="GT4_PimA-like"/>
    <property type="match status" value="1"/>
</dbReference>
<name>A0ABV9A618_9ACTN</name>
<accession>A0ABV9A618</accession>
<dbReference type="PANTHER" id="PTHR45947">
    <property type="entry name" value="SULFOQUINOVOSYL TRANSFERASE SQD2"/>
    <property type="match status" value="1"/>
</dbReference>
<sequence length="791" mass="84670">MSGLRESFPGTDRWRGRHVVIANWRDGRHPQAGGAESYCERVARELHDAGVLVTFLTARPRGSARRERTPYGTVVRGGGRYTVYPFVLLWLLLHRRGVHGVVDSQNGIPFFAPLVVRRRTPVLLLIHHVHQQQFAVLPRPLAMLGRWLEAAGSRLVYGRGTVCAVSPSSRAEIRSQLGLRGPVYLAPPGLTPAAPGPRAARPRIVCVSRLARQKRLDRLIRAMPPLLRLQPGTELHIVGDGAARSELQRLVTEFGVGRAVVLHGRLPARARDALVASAWLTALPSSREGWGLSVMEAAALGVPAVAYDVPGLRDTVRPGRTGWLAEEDPPDVRGEEVGSGEDGACGREAPGQLVRALDQALRTLRDPDQYALFSGACREWSARFTWTATAAHLLSALTAERLRLRGDFGQQPVSDSCTVVTLPRELFDAADPSVLRPTDLAETGDSRAALLLTGADEQDARAALVRMGLDPYDDRIEVRLARHRDLLGWRAHPSAGDGRGRRGADRRVPKPRTRDHRAPDCTSADGRSAGARSALPRLAAAVPGMLPRPVVAARPVVAVAAFAGVLFALAVAAGEPYAVTGVLPVAVLSCRRAGGREQAVCLIAAVAAAYGVYVAVAAGGRTREPWGLWGPHQPAGVFPQFVIGCTVITLGTSTVLWLLWRCVRRPATEAALLAHRPAPDRRTPFLITAWCAGGLVHLCYAEARGAFEVRLCHPQLIAALACLALAAAHAVRGIHGDGPCATDATTPAARPTRTTRTTRTTTTGGSGGQLARARTGPGSPALSNRREEQAG</sequence>
<evidence type="ECO:0000259" key="5">
    <source>
        <dbReference type="Pfam" id="PF00534"/>
    </source>
</evidence>
<protein>
    <submittedName>
        <fullName evidence="7">Glycosyltransferase family 4 protein</fullName>
        <ecNumber evidence="7">2.4.-.-</ecNumber>
    </submittedName>
</protein>
<dbReference type="RefSeq" id="WP_386445288.1">
    <property type="nucleotide sequence ID" value="NZ_JBHSFH010000005.1"/>
</dbReference>
<evidence type="ECO:0000313" key="7">
    <source>
        <dbReference type="EMBL" id="MFC4494370.1"/>
    </source>
</evidence>
<keyword evidence="8" id="KW-1185">Reference proteome</keyword>
<dbReference type="Pfam" id="PF13439">
    <property type="entry name" value="Glyco_transf_4"/>
    <property type="match status" value="1"/>
</dbReference>
<gene>
    <name evidence="7" type="ORF">ACFPA8_09520</name>
</gene>
<dbReference type="InterPro" id="IPR001296">
    <property type="entry name" value="Glyco_trans_1"/>
</dbReference>
<feature type="compositionally biased region" description="Low complexity" evidence="3">
    <location>
        <begin position="741"/>
        <end position="763"/>
    </location>
</feature>
<feature type="region of interest" description="Disordered" evidence="3">
    <location>
        <begin position="319"/>
        <end position="345"/>
    </location>
</feature>
<comment type="caution">
    <text evidence="7">The sequence shown here is derived from an EMBL/GenBank/DDBJ whole genome shotgun (WGS) entry which is preliminary data.</text>
</comment>
<dbReference type="EC" id="2.4.-.-" evidence="7"/>
<feature type="region of interest" description="Disordered" evidence="3">
    <location>
        <begin position="740"/>
        <end position="791"/>
    </location>
</feature>
<proteinExistence type="predicted"/>
<organism evidence="7 8">
    <name type="scientific">Streptomyces ovatisporus</name>
    <dbReference type="NCBI Taxonomy" id="1128682"/>
    <lineage>
        <taxon>Bacteria</taxon>
        <taxon>Bacillati</taxon>
        <taxon>Actinomycetota</taxon>
        <taxon>Actinomycetes</taxon>
        <taxon>Kitasatosporales</taxon>
        <taxon>Streptomycetaceae</taxon>
        <taxon>Streptomyces</taxon>
    </lineage>
</organism>
<evidence type="ECO:0000256" key="1">
    <source>
        <dbReference type="ARBA" id="ARBA00022676"/>
    </source>
</evidence>
<evidence type="ECO:0000256" key="4">
    <source>
        <dbReference type="SAM" id="Phobius"/>
    </source>
</evidence>